<feature type="compositionally biased region" description="Basic residues" evidence="12">
    <location>
        <begin position="482"/>
        <end position="491"/>
    </location>
</feature>
<comment type="similarity">
    <text evidence="8">Belongs to the glycoside-pentoside-hexuronide (GPH) cation symporter transporter (TC 2.A.2) family.</text>
</comment>
<proteinExistence type="inferred from homology"/>
<dbReference type="GO" id="GO:0008506">
    <property type="term" value="F:sucrose:proton symporter activity"/>
    <property type="evidence" value="ECO:0007669"/>
    <property type="project" value="TreeGrafter"/>
</dbReference>
<name>A0A6J1VI36_9SAUR</name>
<dbReference type="RefSeq" id="XP_026539604.1">
    <property type="nucleotide sequence ID" value="XM_026683819.1"/>
</dbReference>
<evidence type="ECO:0000256" key="3">
    <source>
        <dbReference type="ARBA" id="ARBA00022553"/>
    </source>
</evidence>
<evidence type="ECO:0000256" key="8">
    <source>
        <dbReference type="ARBA" id="ARBA00038193"/>
    </source>
</evidence>
<keyword evidence="5" id="KW-0769">Symport</keyword>
<dbReference type="GO" id="GO:0016020">
    <property type="term" value="C:membrane"/>
    <property type="evidence" value="ECO:0007669"/>
    <property type="project" value="UniProtKB-SubCell"/>
</dbReference>
<evidence type="ECO:0000256" key="13">
    <source>
        <dbReference type="SAM" id="Phobius"/>
    </source>
</evidence>
<evidence type="ECO:0000256" key="11">
    <source>
        <dbReference type="ARBA" id="ARBA00073404"/>
    </source>
</evidence>
<evidence type="ECO:0000256" key="5">
    <source>
        <dbReference type="ARBA" id="ARBA00022847"/>
    </source>
</evidence>
<evidence type="ECO:0000256" key="1">
    <source>
        <dbReference type="ARBA" id="ARBA00004141"/>
    </source>
</evidence>
<reference evidence="15" key="1">
    <citation type="submission" date="2025-08" db="UniProtKB">
        <authorList>
            <consortium name="RefSeq"/>
        </authorList>
    </citation>
    <scope>IDENTIFICATION</scope>
</reference>
<feature type="transmembrane region" description="Helical" evidence="13">
    <location>
        <begin position="64"/>
        <end position="82"/>
    </location>
</feature>
<feature type="region of interest" description="Disordered" evidence="12">
    <location>
        <begin position="1"/>
        <end position="40"/>
    </location>
</feature>
<comment type="catalytic activity">
    <reaction evidence="9">
        <text>sucrose(out) + H(+)(out) = sucrose(in) + H(+)(in)</text>
        <dbReference type="Rhea" id="RHEA:72187"/>
        <dbReference type="ChEBI" id="CHEBI:15378"/>
        <dbReference type="ChEBI" id="CHEBI:17992"/>
    </reaction>
</comment>
<dbReference type="AlphaFoldDB" id="A0A6J1VI36"/>
<evidence type="ECO:0000256" key="6">
    <source>
        <dbReference type="ARBA" id="ARBA00022989"/>
    </source>
</evidence>
<dbReference type="SUPFAM" id="SSF103473">
    <property type="entry name" value="MFS general substrate transporter"/>
    <property type="match status" value="1"/>
</dbReference>
<evidence type="ECO:0000256" key="9">
    <source>
        <dbReference type="ARBA" id="ARBA00052722"/>
    </source>
</evidence>
<feature type="transmembrane region" description="Helical" evidence="13">
    <location>
        <begin position="527"/>
        <end position="548"/>
    </location>
</feature>
<feature type="transmembrane region" description="Helical" evidence="13">
    <location>
        <begin position="233"/>
        <end position="251"/>
    </location>
</feature>
<keyword evidence="2" id="KW-0813">Transport</keyword>
<protein>
    <recommendedName>
        <fullName evidence="11">Solute carrier family 45 member 4</fullName>
    </recommendedName>
</protein>
<feature type="compositionally biased region" description="Basic and acidic residues" evidence="12">
    <location>
        <begin position="761"/>
        <end position="777"/>
    </location>
</feature>
<evidence type="ECO:0000256" key="4">
    <source>
        <dbReference type="ARBA" id="ARBA00022692"/>
    </source>
</evidence>
<keyword evidence="3" id="KW-0597">Phosphoprotein</keyword>
<feature type="transmembrane region" description="Helical" evidence="13">
    <location>
        <begin position="194"/>
        <end position="213"/>
    </location>
</feature>
<feature type="transmembrane region" description="Helical" evidence="13">
    <location>
        <begin position="713"/>
        <end position="735"/>
    </location>
</feature>
<feature type="transmembrane region" description="Helical" evidence="13">
    <location>
        <begin position="575"/>
        <end position="598"/>
    </location>
</feature>
<gene>
    <name evidence="15" type="primary">SLC45A4</name>
</gene>
<dbReference type="Gene3D" id="1.20.1250.20">
    <property type="entry name" value="MFS general substrate transporter like domains"/>
    <property type="match status" value="1"/>
</dbReference>
<evidence type="ECO:0000256" key="2">
    <source>
        <dbReference type="ARBA" id="ARBA00022448"/>
    </source>
</evidence>
<dbReference type="PANTHER" id="PTHR19432:SF7">
    <property type="entry name" value="SOLUTE CARRIER FAMILY 45 MEMBER 4"/>
    <property type="match status" value="1"/>
</dbReference>
<comment type="subcellular location">
    <subcellularLocation>
        <location evidence="1">Membrane</location>
        <topology evidence="1">Multi-pass membrane protein</topology>
    </subcellularLocation>
</comment>
<dbReference type="PANTHER" id="PTHR19432">
    <property type="entry name" value="SUGAR TRANSPORTER"/>
    <property type="match status" value="1"/>
</dbReference>
<dbReference type="Pfam" id="PF07690">
    <property type="entry name" value="MFS_1"/>
    <property type="match status" value="1"/>
</dbReference>
<keyword evidence="6 13" id="KW-1133">Transmembrane helix</keyword>
<feature type="region of interest" description="Disordered" evidence="12">
    <location>
        <begin position="481"/>
        <end position="507"/>
    </location>
</feature>
<evidence type="ECO:0000313" key="15">
    <source>
        <dbReference type="RefSeq" id="XP_026539604.1"/>
    </source>
</evidence>
<evidence type="ECO:0000256" key="10">
    <source>
        <dbReference type="ARBA" id="ARBA00053170"/>
    </source>
</evidence>
<feature type="transmembrane region" description="Helical" evidence="13">
    <location>
        <begin position="88"/>
        <end position="109"/>
    </location>
</feature>
<dbReference type="GeneID" id="113422699"/>
<dbReference type="FunFam" id="1.20.1250.20:FF:000328">
    <property type="entry name" value="Solute carrier family 45 member 4"/>
    <property type="match status" value="1"/>
</dbReference>
<evidence type="ECO:0000313" key="14">
    <source>
        <dbReference type="Proteomes" id="UP000504612"/>
    </source>
</evidence>
<dbReference type="InterPro" id="IPR011701">
    <property type="entry name" value="MFS"/>
</dbReference>
<dbReference type="InterPro" id="IPR036259">
    <property type="entry name" value="MFS_trans_sf"/>
</dbReference>
<feature type="compositionally biased region" description="Basic and acidic residues" evidence="12">
    <location>
        <begin position="27"/>
        <end position="40"/>
    </location>
</feature>
<dbReference type="Proteomes" id="UP000504612">
    <property type="component" value="Unplaced"/>
</dbReference>
<keyword evidence="7 13" id="KW-0472">Membrane</keyword>
<dbReference type="FunFam" id="1.20.1250.20:FF:000069">
    <property type="entry name" value="Solute carrier family 45 member 4"/>
    <property type="match status" value="1"/>
</dbReference>
<dbReference type="KEGG" id="nss:113422699"/>
<feature type="region of interest" description="Disordered" evidence="12">
    <location>
        <begin position="746"/>
        <end position="787"/>
    </location>
</feature>
<keyword evidence="4 13" id="KW-0812">Transmembrane</keyword>
<feature type="transmembrane region" description="Helical" evidence="13">
    <location>
        <begin position="610"/>
        <end position="630"/>
    </location>
</feature>
<organism evidence="14 15">
    <name type="scientific">Notechis scutatus</name>
    <name type="common">mainland tiger snake</name>
    <dbReference type="NCBI Taxonomy" id="8663"/>
    <lineage>
        <taxon>Eukaryota</taxon>
        <taxon>Metazoa</taxon>
        <taxon>Chordata</taxon>
        <taxon>Craniata</taxon>
        <taxon>Vertebrata</taxon>
        <taxon>Euteleostomi</taxon>
        <taxon>Lepidosauria</taxon>
        <taxon>Squamata</taxon>
        <taxon>Bifurcata</taxon>
        <taxon>Unidentata</taxon>
        <taxon>Episquamata</taxon>
        <taxon>Toxicofera</taxon>
        <taxon>Serpentes</taxon>
        <taxon>Colubroidea</taxon>
        <taxon>Elapidae</taxon>
        <taxon>Hydrophiinae</taxon>
        <taxon>Notechis</taxon>
    </lineage>
</organism>
<accession>A0A6J1VI36</accession>
<evidence type="ECO:0000256" key="12">
    <source>
        <dbReference type="SAM" id="MobiDB-lite"/>
    </source>
</evidence>
<feature type="transmembrane region" description="Helical" evidence="13">
    <location>
        <begin position="679"/>
        <end position="701"/>
    </location>
</feature>
<dbReference type="CTD" id="57210"/>
<keyword evidence="14" id="KW-1185">Reference proteome</keyword>
<comment type="function">
    <text evidence="10">Proton-associated sucrose transporter. May be able to transport also glucose and fructose.</text>
</comment>
<feature type="transmembrane region" description="Helical" evidence="13">
    <location>
        <begin position="121"/>
        <end position="148"/>
    </location>
</feature>
<evidence type="ECO:0000256" key="7">
    <source>
        <dbReference type="ARBA" id="ARBA00023136"/>
    </source>
</evidence>
<sequence length="787" mass="86966">MVMKMAPQNADSESMQVQELPGVQLQKPEKERESKEETISEGSIDRIPVRLWVMHGAVMFGREFCYAMETALVTPVLLQIGLPEQYYSLTWFLSPILGLIFTPLIGSASDRCTLSWGRRRPFILALCIGVLIGVALFLNGSVIGLAIGDVPDKQPIGIVLTVLGVVVLDFCADATEGPIRAYLLDVVDSEEQDMALNIHAFSAGLGGAIGYMLGGLNWMQTILGSLFKSQEQVLFFFAAIIFSVSVVLHLCSIEEEQYNPQQDRIDDEAETLSSVKMSGSLPPFNRLNVINEEDPYGNSLFPDEVQSEQDLNLEFLEVDIVRSKSDSVLHMPDATLDMESELLFLHEIEPSIFQDSSSPATPRSTSQELMKSKFNRLSAFLRENEKEDEVLLENHLNEAKVPNGNGSLPKDLLNGHIQVGMKQSCTSSSMRRRRHMFYRQPSNTFSYYGKIGSHHYRFRRANAVVLIKSSRSMNDIYDMQKRQRQRYRHRNPSGATNSSGDTESEEGETETTVRLLWLSMLKMPKELLRLCVCHLLTWFSIIAEAVFYTDFMGQVIFHGDPKAPSNSTELQDYSAGVQMGCWGLVIYAATAAVCSALLQKYLDNYDLSIRVIYILGTLGFSIGTAVMAIFPNVYVAMIMISTMGIVSMSISYCPYALLGQYHDIKQYIHHSPGNSKRGFGIDCAILSCQVYISQILVASALGGVVDAVGTVRVIPVVASVGSFLGFLTATFLVIYPDVGESLKEEQKALAPPAAAENSGGSEEKPTVIKLSRGKDPAAPEVESESAV</sequence>
<feature type="transmembrane region" description="Helical" evidence="13">
    <location>
        <begin position="636"/>
        <end position="658"/>
    </location>
</feature>
<feature type="transmembrane region" description="Helical" evidence="13">
    <location>
        <begin position="154"/>
        <end position="173"/>
    </location>
</feature>